<comment type="caution">
    <text evidence="2">The sequence shown here is derived from an EMBL/GenBank/DDBJ whole genome shotgun (WGS) entry which is preliminary data.</text>
</comment>
<evidence type="ECO:0000313" key="2">
    <source>
        <dbReference type="EMBL" id="GBP55850.1"/>
    </source>
</evidence>
<evidence type="ECO:0000256" key="1">
    <source>
        <dbReference type="SAM" id="SignalP"/>
    </source>
</evidence>
<gene>
    <name evidence="2" type="ORF">EVAR_38447_1</name>
</gene>
<dbReference type="EMBL" id="BGZK01000679">
    <property type="protein sequence ID" value="GBP55850.1"/>
    <property type="molecule type" value="Genomic_DNA"/>
</dbReference>
<keyword evidence="1" id="KW-0732">Signal</keyword>
<organism evidence="2 3">
    <name type="scientific">Eumeta variegata</name>
    <name type="common">Bagworm moth</name>
    <name type="synonym">Eumeta japonica</name>
    <dbReference type="NCBI Taxonomy" id="151549"/>
    <lineage>
        <taxon>Eukaryota</taxon>
        <taxon>Metazoa</taxon>
        <taxon>Ecdysozoa</taxon>
        <taxon>Arthropoda</taxon>
        <taxon>Hexapoda</taxon>
        <taxon>Insecta</taxon>
        <taxon>Pterygota</taxon>
        <taxon>Neoptera</taxon>
        <taxon>Endopterygota</taxon>
        <taxon>Lepidoptera</taxon>
        <taxon>Glossata</taxon>
        <taxon>Ditrysia</taxon>
        <taxon>Tineoidea</taxon>
        <taxon>Psychidae</taxon>
        <taxon>Oiketicinae</taxon>
        <taxon>Eumeta</taxon>
    </lineage>
</organism>
<proteinExistence type="predicted"/>
<protein>
    <recommendedName>
        <fullName evidence="4">Secreted protein</fullName>
    </recommendedName>
</protein>
<evidence type="ECO:0008006" key="4">
    <source>
        <dbReference type="Google" id="ProtNLM"/>
    </source>
</evidence>
<keyword evidence="3" id="KW-1185">Reference proteome</keyword>
<reference evidence="2 3" key="1">
    <citation type="journal article" date="2019" name="Commun. Biol.">
        <title>The bagworm genome reveals a unique fibroin gene that provides high tensile strength.</title>
        <authorList>
            <person name="Kono N."/>
            <person name="Nakamura H."/>
            <person name="Ohtoshi R."/>
            <person name="Tomita M."/>
            <person name="Numata K."/>
            <person name="Arakawa K."/>
        </authorList>
    </citation>
    <scope>NUCLEOTIDE SEQUENCE [LARGE SCALE GENOMIC DNA]</scope>
</reference>
<dbReference type="AlphaFoldDB" id="A0A4C1WYA1"/>
<evidence type="ECO:0000313" key="3">
    <source>
        <dbReference type="Proteomes" id="UP000299102"/>
    </source>
</evidence>
<accession>A0A4C1WYA1</accession>
<feature type="signal peptide" evidence="1">
    <location>
        <begin position="1"/>
        <end position="19"/>
    </location>
</feature>
<sequence>MSWAVRGAALLAVLTVSVGVKNRPVIKDNKYLNIVAFEVQGSSYSHVWVTACTPVIDYGSADRYSSFKVSRRRRLLVSNAFHPTMFIEILGEKDRRKRQKKIESREEIENTVQRFIASKLKEWFHQGLRDLAER</sequence>
<feature type="chain" id="PRO_5020023004" description="Secreted protein" evidence="1">
    <location>
        <begin position="20"/>
        <end position="134"/>
    </location>
</feature>
<name>A0A4C1WYA1_EUMVA</name>
<dbReference type="Proteomes" id="UP000299102">
    <property type="component" value="Unassembled WGS sequence"/>
</dbReference>